<name>A0ABV3WMM0_9HYPH</name>
<evidence type="ECO:0000259" key="1">
    <source>
        <dbReference type="PROSITE" id="PS51186"/>
    </source>
</evidence>
<evidence type="ECO:0000313" key="3">
    <source>
        <dbReference type="Proteomes" id="UP001559025"/>
    </source>
</evidence>
<dbReference type="EMBL" id="JAZHFV010000001">
    <property type="protein sequence ID" value="MEX4005902.1"/>
    <property type="molecule type" value="Genomic_DNA"/>
</dbReference>
<dbReference type="RefSeq" id="WP_368801310.1">
    <property type="nucleotide sequence ID" value="NZ_JAZHFV010000001.1"/>
</dbReference>
<reference evidence="2 3" key="1">
    <citation type="submission" date="2024-01" db="EMBL/GenBank/DDBJ databases">
        <title>New evidence supports the origin of RcGTA from prophage.</title>
        <authorList>
            <person name="Xu Y."/>
            <person name="Liu B."/>
            <person name="Chen F."/>
        </authorList>
    </citation>
    <scope>NUCLEOTIDE SEQUENCE [LARGE SCALE GENOMIC DNA]</scope>
    <source>
        <strain evidence="2 3">CBW1107-2</strain>
    </source>
</reference>
<sequence>MLHTPDEDLAFISGRVLPNQTVTVAEAKGRIVGFIAVEGEWIEQLYLDPDWTGHSIGSRLLALATANMPVSRLHCFQANDGARRFCERHGFRAEAFGDGFGNEEGLPDITYVHRGT</sequence>
<accession>A0ABV3WMM0</accession>
<protein>
    <submittedName>
        <fullName evidence="2">GNAT family N-acetyltransferase</fullName>
    </submittedName>
</protein>
<dbReference type="Proteomes" id="UP001559025">
    <property type="component" value="Unassembled WGS sequence"/>
</dbReference>
<dbReference type="InterPro" id="IPR000182">
    <property type="entry name" value="GNAT_dom"/>
</dbReference>
<organism evidence="2 3">
    <name type="scientific">Neoaquamicrobium sediminum</name>
    <dbReference type="NCBI Taxonomy" id="1849104"/>
    <lineage>
        <taxon>Bacteria</taxon>
        <taxon>Pseudomonadati</taxon>
        <taxon>Pseudomonadota</taxon>
        <taxon>Alphaproteobacteria</taxon>
        <taxon>Hyphomicrobiales</taxon>
        <taxon>Phyllobacteriaceae</taxon>
        <taxon>Neoaquamicrobium</taxon>
    </lineage>
</organism>
<dbReference type="CDD" id="cd04301">
    <property type="entry name" value="NAT_SF"/>
    <property type="match status" value="1"/>
</dbReference>
<gene>
    <name evidence="2" type="ORF">V1479_01225</name>
</gene>
<comment type="caution">
    <text evidence="2">The sequence shown here is derived from an EMBL/GenBank/DDBJ whole genome shotgun (WGS) entry which is preliminary data.</text>
</comment>
<dbReference type="SUPFAM" id="SSF55729">
    <property type="entry name" value="Acyl-CoA N-acyltransferases (Nat)"/>
    <property type="match status" value="1"/>
</dbReference>
<dbReference type="PROSITE" id="PS51186">
    <property type="entry name" value="GNAT"/>
    <property type="match status" value="1"/>
</dbReference>
<keyword evidence="3" id="KW-1185">Reference proteome</keyword>
<proteinExistence type="predicted"/>
<feature type="domain" description="N-acetyltransferase" evidence="1">
    <location>
        <begin position="1"/>
        <end position="113"/>
    </location>
</feature>
<dbReference type="InterPro" id="IPR016181">
    <property type="entry name" value="Acyl_CoA_acyltransferase"/>
</dbReference>
<dbReference type="Gene3D" id="3.40.630.30">
    <property type="match status" value="1"/>
</dbReference>
<evidence type="ECO:0000313" key="2">
    <source>
        <dbReference type="EMBL" id="MEX4005902.1"/>
    </source>
</evidence>
<dbReference type="Pfam" id="PF13508">
    <property type="entry name" value="Acetyltransf_7"/>
    <property type="match status" value="1"/>
</dbReference>